<dbReference type="EMBL" id="CAIX01000300">
    <property type="protein sequence ID" value="CCI10574.1"/>
    <property type="molecule type" value="Genomic_DNA"/>
</dbReference>
<keyword evidence="2" id="KW-1185">Reference proteome</keyword>
<dbReference type="InParanoid" id="A0A024FV99"/>
<accession>A0A024FV99</accession>
<name>A0A024FV99_9STRA</name>
<reference evidence="1 2" key="1">
    <citation type="submission" date="2012-05" db="EMBL/GenBank/DDBJ databases">
        <title>Recombination and specialization in a pathogen metapopulation.</title>
        <authorList>
            <person name="Gardiner A."/>
            <person name="Kemen E."/>
            <person name="Schultz-Larsen T."/>
            <person name="MacLean D."/>
            <person name="Van Oosterhout C."/>
            <person name="Jones J.D.G."/>
        </authorList>
    </citation>
    <scope>NUCLEOTIDE SEQUENCE [LARGE SCALE GENOMIC DNA]</scope>
    <source>
        <strain evidence="1 2">Ac Nc2</strain>
    </source>
</reference>
<dbReference type="AlphaFoldDB" id="A0A024FV99"/>
<evidence type="ECO:0000313" key="2">
    <source>
        <dbReference type="Proteomes" id="UP000053237"/>
    </source>
</evidence>
<gene>
    <name evidence="1" type="ORF">BN9_107970</name>
</gene>
<sequence>MDSDLHQNDSFYFGEWISSTDAVSLCWRSDSCIRENLSAEEHDYIACLEIEFASFLEYGAVLALIEIRYIPHQLVT</sequence>
<comment type="caution">
    <text evidence="1">The sequence shown here is derived from an EMBL/GenBank/DDBJ whole genome shotgun (WGS) entry which is preliminary data.</text>
</comment>
<organism evidence="1 2">
    <name type="scientific">Albugo candida</name>
    <dbReference type="NCBI Taxonomy" id="65357"/>
    <lineage>
        <taxon>Eukaryota</taxon>
        <taxon>Sar</taxon>
        <taxon>Stramenopiles</taxon>
        <taxon>Oomycota</taxon>
        <taxon>Peronosporomycetes</taxon>
        <taxon>Albuginales</taxon>
        <taxon>Albuginaceae</taxon>
        <taxon>Albugo</taxon>
    </lineage>
</organism>
<dbReference type="Proteomes" id="UP000053237">
    <property type="component" value="Unassembled WGS sequence"/>
</dbReference>
<proteinExistence type="predicted"/>
<evidence type="ECO:0000313" key="1">
    <source>
        <dbReference type="EMBL" id="CCI10574.1"/>
    </source>
</evidence>
<protein>
    <submittedName>
        <fullName evidence="1">Uncharacterized protein</fullName>
    </submittedName>
</protein>